<gene>
    <name evidence="3 4" type="primary">LOC108733814</name>
</gene>
<evidence type="ECO:0000313" key="4">
    <source>
        <dbReference type="RefSeq" id="XP_018320638.1"/>
    </source>
</evidence>
<reference evidence="3 4" key="1">
    <citation type="submission" date="2025-04" db="UniProtKB">
        <authorList>
            <consortium name="RefSeq"/>
        </authorList>
    </citation>
    <scope>IDENTIFICATION</scope>
    <source>
        <tissue evidence="3 4">Entire body</tissue>
    </source>
</reference>
<protein>
    <submittedName>
        <fullName evidence="3 4">Uncharacterized protein LOC108733814</fullName>
    </submittedName>
</protein>
<dbReference type="AlphaFoldDB" id="A0A1W4WJJ9"/>
<evidence type="ECO:0000313" key="2">
    <source>
        <dbReference type="Proteomes" id="UP000192223"/>
    </source>
</evidence>
<sequence>MTSTNEELPPSLKTRSSPVDFQNADLVSRLLAATPPYLYNMPVVPHSFFFSEMLRSLVQAKAAENSQRHTSTVHQRRPRKRSWTQVHAEITKPENTDVFQPMWAKSFPEKSKLFEEKIAEKPHHFPVPHTEKLSSDDNINDNKSFILPDFDKNIPSTSTTVPTAFPQPSSQSHGLNDLSLPSQPSVWYPPFYSNAYGIDPLHFFIDLRVSGHIYDKKNQKENLGSLHPQQTEKPPFPIPTSANQLYKSEASPDNHPVKESFKQTRHTSAFSVPRSVLNKNLPVNLTHYSSSSHSLKCTESKTKFDVKSMGFDKGDNLTGTSYIMKNVTKLYKKISSTNITKMEVESADSETQEQVDVIDTEKESTSSKIQSDDDDGLTEEEKEKRVKDLRALIGLELVVDYMKNAKPGQRNDTNHDSSSDLGTSDSPTLDVVDIHDDIETVY</sequence>
<dbReference type="OrthoDB" id="7669009at2759"/>
<feature type="compositionally biased region" description="Acidic residues" evidence="1">
    <location>
        <begin position="345"/>
        <end position="358"/>
    </location>
</feature>
<feature type="compositionally biased region" description="Basic and acidic residues" evidence="1">
    <location>
        <begin position="432"/>
        <end position="442"/>
    </location>
</feature>
<feature type="compositionally biased region" description="Polar residues" evidence="1">
    <location>
        <begin position="64"/>
        <end position="73"/>
    </location>
</feature>
<dbReference type="RefSeq" id="XP_018320638.1">
    <property type="nucleotide sequence ID" value="XM_018465136.1"/>
</dbReference>
<evidence type="ECO:0000313" key="3">
    <source>
        <dbReference type="RefSeq" id="XP_018320637.1"/>
    </source>
</evidence>
<accession>A0A1W4WJJ9</accession>
<dbReference type="RefSeq" id="XP_018320637.1">
    <property type="nucleotide sequence ID" value="XM_018465135.1"/>
</dbReference>
<name>A0A1W4WJJ9_AGRPL</name>
<keyword evidence="2" id="KW-1185">Reference proteome</keyword>
<proteinExistence type="predicted"/>
<feature type="region of interest" description="Disordered" evidence="1">
    <location>
        <begin position="62"/>
        <end position="83"/>
    </location>
</feature>
<dbReference type="KEGG" id="apln:108733814"/>
<organism evidence="2 3">
    <name type="scientific">Agrilus planipennis</name>
    <name type="common">Emerald ash borer</name>
    <name type="synonym">Agrilus marcopoli</name>
    <dbReference type="NCBI Taxonomy" id="224129"/>
    <lineage>
        <taxon>Eukaryota</taxon>
        <taxon>Metazoa</taxon>
        <taxon>Ecdysozoa</taxon>
        <taxon>Arthropoda</taxon>
        <taxon>Hexapoda</taxon>
        <taxon>Insecta</taxon>
        <taxon>Pterygota</taxon>
        <taxon>Neoptera</taxon>
        <taxon>Endopterygota</taxon>
        <taxon>Coleoptera</taxon>
        <taxon>Polyphaga</taxon>
        <taxon>Elateriformia</taxon>
        <taxon>Buprestoidea</taxon>
        <taxon>Buprestidae</taxon>
        <taxon>Agrilinae</taxon>
        <taxon>Agrilus</taxon>
    </lineage>
</organism>
<feature type="region of interest" description="Disordered" evidence="1">
    <location>
        <begin position="343"/>
        <end position="383"/>
    </location>
</feature>
<dbReference type="GeneID" id="108733814"/>
<evidence type="ECO:0000256" key="1">
    <source>
        <dbReference type="SAM" id="MobiDB-lite"/>
    </source>
</evidence>
<feature type="region of interest" description="Disordered" evidence="1">
    <location>
        <begin position="404"/>
        <end position="442"/>
    </location>
</feature>
<dbReference type="Proteomes" id="UP000192223">
    <property type="component" value="Unplaced"/>
</dbReference>